<keyword evidence="5" id="KW-1185">Reference proteome</keyword>
<name>A0ABX2N324_9SPHN</name>
<keyword evidence="2" id="KW-0663">Pyridoxal phosphate</keyword>
<dbReference type="InterPro" id="IPR036052">
    <property type="entry name" value="TrpB-like_PALP_sf"/>
</dbReference>
<dbReference type="RefSeq" id="WP_176279632.1">
    <property type="nucleotide sequence ID" value="NZ_JABWMH010000003.1"/>
</dbReference>
<dbReference type="Proteomes" id="UP000652427">
    <property type="component" value="Unassembled WGS sequence"/>
</dbReference>
<dbReference type="InterPro" id="IPR050214">
    <property type="entry name" value="Cys_Synth/Cystath_Beta-Synth"/>
</dbReference>
<dbReference type="EMBL" id="JABWMH010000003">
    <property type="protein sequence ID" value="NVD28094.1"/>
    <property type="molecule type" value="Genomic_DNA"/>
</dbReference>
<evidence type="ECO:0000313" key="5">
    <source>
        <dbReference type="Proteomes" id="UP000652427"/>
    </source>
</evidence>
<comment type="caution">
    <text evidence="4">The sequence shown here is derived from an EMBL/GenBank/DDBJ whole genome shotgun (WGS) entry which is preliminary data.</text>
</comment>
<feature type="domain" description="Tryptophan synthase beta chain-like PALP" evidence="3">
    <location>
        <begin position="17"/>
        <end position="299"/>
    </location>
</feature>
<gene>
    <name evidence="4" type="ORF">HUO14_09275</name>
</gene>
<dbReference type="PANTHER" id="PTHR10314">
    <property type="entry name" value="CYSTATHIONINE BETA-SYNTHASE"/>
    <property type="match status" value="1"/>
</dbReference>
<proteinExistence type="predicted"/>
<evidence type="ECO:0000256" key="2">
    <source>
        <dbReference type="ARBA" id="ARBA00022898"/>
    </source>
</evidence>
<reference evidence="4 5" key="1">
    <citation type="submission" date="2020-06" db="EMBL/GenBank/DDBJ databases">
        <authorList>
            <person name="Kim S.-J."/>
            <person name="Park S.-J."/>
        </authorList>
    </citation>
    <scope>NUCLEOTIDE SEQUENCE [LARGE SCALE GENOMIC DNA]</scope>
    <source>
        <strain evidence="4 5">SW-151</strain>
    </source>
</reference>
<dbReference type="PROSITE" id="PS00901">
    <property type="entry name" value="CYS_SYNTHASE"/>
    <property type="match status" value="1"/>
</dbReference>
<comment type="cofactor">
    <cofactor evidence="1">
        <name>pyridoxal 5'-phosphate</name>
        <dbReference type="ChEBI" id="CHEBI:597326"/>
    </cofactor>
</comment>
<dbReference type="InterPro" id="IPR001926">
    <property type="entry name" value="TrpB-like_PALP"/>
</dbReference>
<sequence length="345" mass="36832">MLDRVGRTSDDKFHCLSGLIGNTPMLRIDARCEGRDITVYAKAEMYNFSGSIKDRMALNIIRNATRSGALKPGQRIAEATSGNAGIAMAALGTALGHPVTIYMPDWMSVERRAIIASHGADIRLVSKEEGGFLGSIAMAEALGKNEGAFLPRQFSNDDNCNAHCQGTAPEIWSQVAGDGGQIGGFVAGVGTGGTVMGVGRFLKERDPSISVHPVEPVESPTLSTGHKVGHHRIQGVSDEFIPEIVKLDQVDSIIAVNDGDSILMAQKLCKQFGLGVGISSGGNLIAAIRCALQQEPDADGKYRAVATVFPDSNSKYLSTDLAKEEPCRDCYLTPKIELLDMQTIR</sequence>
<protein>
    <submittedName>
        <fullName evidence="4">Cysteine synthase family protein</fullName>
    </submittedName>
</protein>
<dbReference type="SUPFAM" id="SSF53686">
    <property type="entry name" value="Tryptophan synthase beta subunit-like PLP-dependent enzymes"/>
    <property type="match status" value="1"/>
</dbReference>
<evidence type="ECO:0000259" key="3">
    <source>
        <dbReference type="Pfam" id="PF00291"/>
    </source>
</evidence>
<evidence type="ECO:0000313" key="4">
    <source>
        <dbReference type="EMBL" id="NVD28094.1"/>
    </source>
</evidence>
<dbReference type="Pfam" id="PF00291">
    <property type="entry name" value="PALP"/>
    <property type="match status" value="1"/>
</dbReference>
<dbReference type="CDD" id="cd01561">
    <property type="entry name" value="CBS_like"/>
    <property type="match status" value="1"/>
</dbReference>
<dbReference type="Gene3D" id="3.40.50.1100">
    <property type="match status" value="2"/>
</dbReference>
<evidence type="ECO:0000256" key="1">
    <source>
        <dbReference type="ARBA" id="ARBA00001933"/>
    </source>
</evidence>
<dbReference type="InterPro" id="IPR001216">
    <property type="entry name" value="P-phosphate_BS"/>
</dbReference>
<accession>A0ABX2N324</accession>
<organism evidence="4 5">
    <name type="scientific">Parasphingorhabdus flavimaris</name>
    <dbReference type="NCBI Taxonomy" id="266812"/>
    <lineage>
        <taxon>Bacteria</taxon>
        <taxon>Pseudomonadati</taxon>
        <taxon>Pseudomonadota</taxon>
        <taxon>Alphaproteobacteria</taxon>
        <taxon>Sphingomonadales</taxon>
        <taxon>Sphingomonadaceae</taxon>
        <taxon>Parasphingorhabdus</taxon>
    </lineage>
</organism>